<keyword evidence="4" id="KW-1185">Reference proteome</keyword>
<dbReference type="Gene3D" id="3.30.420.40">
    <property type="match status" value="3"/>
</dbReference>
<evidence type="ECO:0000259" key="2">
    <source>
        <dbReference type="Pfam" id="PF00814"/>
    </source>
</evidence>
<feature type="compositionally biased region" description="Basic and acidic residues" evidence="1">
    <location>
        <begin position="102"/>
        <end position="114"/>
    </location>
</feature>
<evidence type="ECO:0000313" key="3">
    <source>
        <dbReference type="EMBL" id="KXZ51777.1"/>
    </source>
</evidence>
<dbReference type="InterPro" id="IPR000905">
    <property type="entry name" value="Gcp-like_dom"/>
</dbReference>
<dbReference type="PANTHER" id="PTHR11735">
    <property type="entry name" value="TRNA N6-ADENOSINE THREONYLCARBAMOYLTRANSFERASE"/>
    <property type="match status" value="1"/>
</dbReference>
<feature type="region of interest" description="Disordered" evidence="1">
    <location>
        <begin position="83"/>
        <end position="126"/>
    </location>
</feature>
<dbReference type="Pfam" id="PF00814">
    <property type="entry name" value="TsaD"/>
    <property type="match status" value="2"/>
</dbReference>
<dbReference type="InterPro" id="IPR043129">
    <property type="entry name" value="ATPase_NBD"/>
</dbReference>
<dbReference type="SUPFAM" id="SSF53067">
    <property type="entry name" value="Actin-like ATPase domain"/>
    <property type="match status" value="2"/>
</dbReference>
<feature type="compositionally biased region" description="Low complexity" evidence="1">
    <location>
        <begin position="364"/>
        <end position="385"/>
    </location>
</feature>
<feature type="compositionally biased region" description="Low complexity" evidence="1">
    <location>
        <begin position="88"/>
        <end position="101"/>
    </location>
</feature>
<dbReference type="EMBL" id="LSYV01000012">
    <property type="protein sequence ID" value="KXZ51777.1"/>
    <property type="molecule type" value="Genomic_DNA"/>
</dbReference>
<comment type="caution">
    <text evidence="3">The sequence shown here is derived from an EMBL/GenBank/DDBJ whole genome shotgun (WGS) entry which is preliminary data.</text>
</comment>
<dbReference type="PANTHER" id="PTHR11735:SF6">
    <property type="entry name" value="TRNA N6-ADENOSINE THREONYLCARBAMOYLTRANSFERASE, MITOCHONDRIAL"/>
    <property type="match status" value="1"/>
</dbReference>
<dbReference type="Proteomes" id="UP000075714">
    <property type="component" value="Unassembled WGS sequence"/>
</dbReference>
<feature type="domain" description="Gcp-like" evidence="2">
    <location>
        <begin position="2"/>
        <end position="73"/>
    </location>
</feature>
<dbReference type="GO" id="GO:0005739">
    <property type="term" value="C:mitochondrion"/>
    <property type="evidence" value="ECO:0007669"/>
    <property type="project" value="TreeGrafter"/>
</dbReference>
<protein>
    <recommendedName>
        <fullName evidence="2">Gcp-like domain-containing protein</fullName>
    </recommendedName>
</protein>
<organism evidence="3 4">
    <name type="scientific">Gonium pectorale</name>
    <name type="common">Green alga</name>
    <dbReference type="NCBI Taxonomy" id="33097"/>
    <lineage>
        <taxon>Eukaryota</taxon>
        <taxon>Viridiplantae</taxon>
        <taxon>Chlorophyta</taxon>
        <taxon>core chlorophytes</taxon>
        <taxon>Chlorophyceae</taxon>
        <taxon>CS clade</taxon>
        <taxon>Chlamydomonadales</taxon>
        <taxon>Volvocaceae</taxon>
        <taxon>Gonium</taxon>
    </lineage>
</organism>
<dbReference type="CDD" id="cd24134">
    <property type="entry name" value="ASKHA_NBD_OSGEPL1_QRI7_euk"/>
    <property type="match status" value="1"/>
</dbReference>
<feature type="domain" description="Gcp-like" evidence="2">
    <location>
        <begin position="143"/>
        <end position="341"/>
    </location>
</feature>
<feature type="compositionally biased region" description="Gly residues" evidence="1">
    <location>
        <begin position="454"/>
        <end position="466"/>
    </location>
</feature>
<proteinExistence type="predicted"/>
<sequence>MQVLGEAIATQADIHAQWGGVVPNLARDAHAAAIDAVVDRALAAAGLRPQQLSAIAVTIGPGLGLCLRASASFSGCTTLNGVPAEQASSSNRSSSSGNNGTSDERNGDLSHTADRSTGGAGSSAPMPDASAVASDVFRCASVPFPFLCLLVSGGHNLLVLVRGVGDYVQLGTTVDDALGEAYDKVARLLELELRPHGGAALEALARDGDPRAFRFAVPMRKYATCDFSFAGLKTSSRLAIEQRLAPALTQHLTAQEVYKLKADIAASFQSVAVTHLMEKTRRGVTWARELAPGLRHLVVAGGVACNKVVRASLQDLTGSEGLELVLPPPRWCTDNGVMVAWAGIERIACGWAEPPPPPLPLGDAATEAAAAGTGATEAGAAPSPGLGAGAGSGAGAEWIELKPRWPLTSELHPKSEAARREERRSVKKVRMFTALSDLVPPAASGVTPSATGVGPSGGGGEGGEGESGSQAALPVVEAGAMALAQ</sequence>
<reference evidence="4" key="1">
    <citation type="journal article" date="2016" name="Nat. Commun.">
        <title>The Gonium pectorale genome demonstrates co-option of cell cycle regulation during the evolution of multicellularity.</title>
        <authorList>
            <person name="Hanschen E.R."/>
            <person name="Marriage T.N."/>
            <person name="Ferris P.J."/>
            <person name="Hamaji T."/>
            <person name="Toyoda A."/>
            <person name="Fujiyama A."/>
            <person name="Neme R."/>
            <person name="Noguchi H."/>
            <person name="Minakuchi Y."/>
            <person name="Suzuki M."/>
            <person name="Kawai-Toyooka H."/>
            <person name="Smith D.R."/>
            <person name="Sparks H."/>
            <person name="Anderson J."/>
            <person name="Bakaric R."/>
            <person name="Luria V."/>
            <person name="Karger A."/>
            <person name="Kirschner M.W."/>
            <person name="Durand P.M."/>
            <person name="Michod R.E."/>
            <person name="Nozaki H."/>
            <person name="Olson B.J."/>
        </authorList>
    </citation>
    <scope>NUCLEOTIDE SEQUENCE [LARGE SCALE GENOMIC DNA]</scope>
    <source>
        <strain evidence="4">NIES-2863</strain>
    </source>
</reference>
<evidence type="ECO:0000313" key="4">
    <source>
        <dbReference type="Proteomes" id="UP000075714"/>
    </source>
</evidence>
<dbReference type="FunFam" id="3.30.420.40:FF:000133">
    <property type="entry name" value="Probable tRNA N6-adenosine threonylcarbamoyltransferase, mitochondrial"/>
    <property type="match status" value="1"/>
</dbReference>
<feature type="region of interest" description="Disordered" evidence="1">
    <location>
        <begin position="440"/>
        <end position="485"/>
    </location>
</feature>
<evidence type="ECO:0000256" key="1">
    <source>
        <dbReference type="SAM" id="MobiDB-lite"/>
    </source>
</evidence>
<gene>
    <name evidence="3" type="ORF">GPECTOR_11g220</name>
</gene>
<dbReference type="STRING" id="33097.A0A150GPL8"/>
<dbReference type="AlphaFoldDB" id="A0A150GPL8"/>
<accession>A0A150GPL8</accession>
<dbReference type="OrthoDB" id="10259622at2759"/>
<feature type="region of interest" description="Disordered" evidence="1">
    <location>
        <begin position="358"/>
        <end position="393"/>
    </location>
</feature>
<name>A0A150GPL8_GONPE</name>